<accession>O13040</accession>
<name>O13040_LAMPL</name>
<evidence type="ECO:0000313" key="1">
    <source>
        <dbReference type="EMBL" id="CAA72305.1"/>
    </source>
</evidence>
<organism evidence="1">
    <name type="scientific">Lampetra planeri</name>
    <name type="common">Brook lamprey</name>
    <name type="synonym">Petromyzon planeri</name>
    <dbReference type="NCBI Taxonomy" id="7750"/>
    <lineage>
        <taxon>Eukaryota</taxon>
        <taxon>Metazoa</taxon>
        <taxon>Chordata</taxon>
        <taxon>Craniata</taxon>
        <taxon>Vertebrata</taxon>
        <taxon>Cyclostomata</taxon>
        <taxon>Hyperoartia</taxon>
        <taxon>Petromyzontiformes</taxon>
        <taxon>Petromyzontidae</taxon>
        <taxon>Lampetra</taxon>
    </lineage>
</organism>
<protein>
    <submittedName>
        <fullName evidence="1">Whn transcription factor</fullName>
    </submittedName>
</protein>
<proteinExistence type="predicted"/>
<sequence length="32" mass="3916">LPHRDGSEEQQKWKLASQRYLPFHDRELPLLQ</sequence>
<feature type="non-terminal residue" evidence="1">
    <location>
        <position position="32"/>
    </location>
</feature>
<dbReference type="AlphaFoldDB" id="O13040"/>
<reference evidence="1" key="1">
    <citation type="journal article" date="1997" name="Proc. Natl. Acad. Sci. U.S.A.">
        <title>The nude gene encodes a sequence-specific DNA binding protein with homologs in organisms that lack an anticipatory immune system.</title>
        <authorList>
            <person name="Schlake T"/>
            <person name="Schorpp M"/>
            <person name="Nehls M"/>
            <person name="Boehm T"/>
        </authorList>
    </citation>
    <scope>NUCLEOTIDE SEQUENCE</scope>
</reference>
<gene>
    <name evidence="1" type="primary">whn</name>
</gene>
<feature type="non-terminal residue" evidence="1">
    <location>
        <position position="1"/>
    </location>
</feature>
<dbReference type="EMBL" id="Y11542">
    <property type="protein sequence ID" value="CAA72305.1"/>
    <property type="molecule type" value="Genomic_DNA"/>
</dbReference>